<name>A0A9D9N8K4_9BACT</name>
<feature type="domain" description="Lipocalin-like" evidence="2">
    <location>
        <begin position="33"/>
        <end position="145"/>
    </location>
</feature>
<comment type="caution">
    <text evidence="3">The sequence shown here is derived from an EMBL/GenBank/DDBJ whole genome shotgun (WGS) entry which is preliminary data.</text>
</comment>
<dbReference type="EMBL" id="JADIME010000002">
    <property type="protein sequence ID" value="MBO8464416.1"/>
    <property type="molecule type" value="Genomic_DNA"/>
</dbReference>
<evidence type="ECO:0000313" key="4">
    <source>
        <dbReference type="Proteomes" id="UP000823597"/>
    </source>
</evidence>
<sequence>MRFDKFLLMAAVAAFAAVSCDKANNGTDPSESVAGTYSGYSTAEFQYSPDPMVSDGQTLTITSTGEGLVSVSYVSDTWGKFTVNDAKVSESGDDFSIKGEGSTLMGMQPGSEQEYPCTFTGTVSGDKTDFSFVFDVPGVMGGLKISVLPGTAPSTEK</sequence>
<dbReference type="Gene3D" id="2.40.128.340">
    <property type="match status" value="1"/>
</dbReference>
<dbReference type="Proteomes" id="UP000823597">
    <property type="component" value="Unassembled WGS sequence"/>
</dbReference>
<accession>A0A9D9N8K4</accession>
<reference evidence="3" key="2">
    <citation type="journal article" date="2021" name="PeerJ">
        <title>Extensive microbial diversity within the chicken gut microbiome revealed by metagenomics and culture.</title>
        <authorList>
            <person name="Gilroy R."/>
            <person name="Ravi A."/>
            <person name="Getino M."/>
            <person name="Pursley I."/>
            <person name="Horton D.L."/>
            <person name="Alikhan N.F."/>
            <person name="Baker D."/>
            <person name="Gharbi K."/>
            <person name="Hall N."/>
            <person name="Watson M."/>
            <person name="Adriaenssens E.M."/>
            <person name="Foster-Nyarko E."/>
            <person name="Jarju S."/>
            <person name="Secka A."/>
            <person name="Antonio M."/>
            <person name="Oren A."/>
            <person name="Chaudhuri R.R."/>
            <person name="La Ragione R."/>
            <person name="Hildebrand F."/>
            <person name="Pallen M.J."/>
        </authorList>
    </citation>
    <scope>NUCLEOTIDE SEQUENCE</scope>
    <source>
        <strain evidence="3">10037</strain>
    </source>
</reference>
<feature type="signal peptide" evidence="1">
    <location>
        <begin position="1"/>
        <end position="16"/>
    </location>
</feature>
<reference evidence="3" key="1">
    <citation type="submission" date="2020-10" db="EMBL/GenBank/DDBJ databases">
        <authorList>
            <person name="Gilroy R."/>
        </authorList>
    </citation>
    <scope>NUCLEOTIDE SEQUENCE</scope>
    <source>
        <strain evidence="3">10037</strain>
    </source>
</reference>
<evidence type="ECO:0000259" key="2">
    <source>
        <dbReference type="Pfam" id="PF13944"/>
    </source>
</evidence>
<evidence type="ECO:0000256" key="1">
    <source>
        <dbReference type="SAM" id="SignalP"/>
    </source>
</evidence>
<protein>
    <recommendedName>
        <fullName evidence="2">Lipocalin-like domain-containing protein</fullName>
    </recommendedName>
</protein>
<dbReference type="AlphaFoldDB" id="A0A9D9N8K4"/>
<organism evidence="3 4">
    <name type="scientific">Candidatus Merdivivens pullistercoris</name>
    <dbReference type="NCBI Taxonomy" id="2840873"/>
    <lineage>
        <taxon>Bacteria</taxon>
        <taxon>Pseudomonadati</taxon>
        <taxon>Bacteroidota</taxon>
        <taxon>Bacteroidia</taxon>
        <taxon>Bacteroidales</taxon>
        <taxon>Muribaculaceae</taxon>
        <taxon>Muribaculaceae incertae sedis</taxon>
        <taxon>Candidatus Merdivivens</taxon>
    </lineage>
</organism>
<proteinExistence type="predicted"/>
<dbReference type="PROSITE" id="PS51257">
    <property type="entry name" value="PROKAR_LIPOPROTEIN"/>
    <property type="match status" value="1"/>
</dbReference>
<feature type="chain" id="PRO_5039140896" description="Lipocalin-like domain-containing protein" evidence="1">
    <location>
        <begin position="17"/>
        <end position="157"/>
    </location>
</feature>
<keyword evidence="1" id="KW-0732">Signal</keyword>
<dbReference type="InterPro" id="IPR024311">
    <property type="entry name" value="Lipocalin-like"/>
</dbReference>
<evidence type="ECO:0000313" key="3">
    <source>
        <dbReference type="EMBL" id="MBO8464416.1"/>
    </source>
</evidence>
<dbReference type="Pfam" id="PF13944">
    <property type="entry name" value="Calycin_like"/>
    <property type="match status" value="1"/>
</dbReference>
<gene>
    <name evidence="3" type="ORF">IAB93_00280</name>
</gene>